<evidence type="ECO:0000256" key="2">
    <source>
        <dbReference type="SAM" id="Phobius"/>
    </source>
</evidence>
<dbReference type="PANTHER" id="PTHR23028">
    <property type="entry name" value="ACETYLTRANSFERASE"/>
    <property type="match status" value="1"/>
</dbReference>
<feature type="transmembrane region" description="Helical" evidence="2">
    <location>
        <begin position="279"/>
        <end position="299"/>
    </location>
</feature>
<dbReference type="GO" id="GO:0016746">
    <property type="term" value="F:acyltransferase activity"/>
    <property type="evidence" value="ECO:0007669"/>
    <property type="project" value="UniProtKB-KW"/>
</dbReference>
<feature type="transmembrane region" description="Helical" evidence="2">
    <location>
        <begin position="217"/>
        <end position="239"/>
    </location>
</feature>
<feature type="transmembrane region" description="Helical" evidence="2">
    <location>
        <begin position="188"/>
        <end position="211"/>
    </location>
</feature>
<evidence type="ECO:0000313" key="6">
    <source>
        <dbReference type="Proteomes" id="UP001500653"/>
    </source>
</evidence>
<keyword evidence="2" id="KW-1133">Transmembrane helix</keyword>
<keyword evidence="2" id="KW-0472">Membrane</keyword>
<dbReference type="InterPro" id="IPR043968">
    <property type="entry name" value="SGNH"/>
</dbReference>
<evidence type="ECO:0000256" key="1">
    <source>
        <dbReference type="SAM" id="MobiDB-lite"/>
    </source>
</evidence>
<keyword evidence="6" id="KW-1185">Reference proteome</keyword>
<feature type="transmembrane region" description="Helical" evidence="2">
    <location>
        <begin position="311"/>
        <end position="333"/>
    </location>
</feature>
<dbReference type="EMBL" id="BAAALN010000011">
    <property type="protein sequence ID" value="GAA1245499.1"/>
    <property type="molecule type" value="Genomic_DNA"/>
</dbReference>
<keyword evidence="5" id="KW-0012">Acyltransferase</keyword>
<feature type="compositionally biased region" description="Pro residues" evidence="1">
    <location>
        <begin position="9"/>
        <end position="24"/>
    </location>
</feature>
<reference evidence="5 6" key="1">
    <citation type="journal article" date="2019" name="Int. J. Syst. Evol. Microbiol.">
        <title>The Global Catalogue of Microorganisms (GCM) 10K type strain sequencing project: providing services to taxonomists for standard genome sequencing and annotation.</title>
        <authorList>
            <consortium name="The Broad Institute Genomics Platform"/>
            <consortium name="The Broad Institute Genome Sequencing Center for Infectious Disease"/>
            <person name="Wu L."/>
            <person name="Ma J."/>
        </authorList>
    </citation>
    <scope>NUCLEOTIDE SEQUENCE [LARGE SCALE GENOMIC DNA]</scope>
    <source>
        <strain evidence="5 6">JCM 13023</strain>
    </source>
</reference>
<feature type="transmembrane region" description="Helical" evidence="2">
    <location>
        <begin position="380"/>
        <end position="400"/>
    </location>
</feature>
<keyword evidence="2" id="KW-0812">Transmembrane</keyword>
<dbReference type="InterPro" id="IPR002656">
    <property type="entry name" value="Acyl_transf_3_dom"/>
</dbReference>
<organism evidence="5 6">
    <name type="scientific">Prauserella halophila</name>
    <dbReference type="NCBI Taxonomy" id="185641"/>
    <lineage>
        <taxon>Bacteria</taxon>
        <taxon>Bacillati</taxon>
        <taxon>Actinomycetota</taxon>
        <taxon>Actinomycetes</taxon>
        <taxon>Pseudonocardiales</taxon>
        <taxon>Pseudonocardiaceae</taxon>
        <taxon>Prauserella</taxon>
    </lineage>
</organism>
<accession>A0ABN1WG76</accession>
<proteinExistence type="predicted"/>
<evidence type="ECO:0000259" key="4">
    <source>
        <dbReference type="Pfam" id="PF19040"/>
    </source>
</evidence>
<keyword evidence="5" id="KW-0808">Transferase</keyword>
<feature type="domain" description="Acyltransferase 3" evidence="3">
    <location>
        <begin position="31"/>
        <end position="359"/>
    </location>
</feature>
<dbReference type="PANTHER" id="PTHR23028:SF53">
    <property type="entry name" value="ACYL_TRANSF_3 DOMAIN-CONTAINING PROTEIN"/>
    <property type="match status" value="1"/>
</dbReference>
<evidence type="ECO:0000259" key="3">
    <source>
        <dbReference type="Pfam" id="PF01757"/>
    </source>
</evidence>
<sequence>MRYAVTQSPPAPPEVSAPVAPPPGKTRYRPELQGLRALACALVVIYHVWLDRVSGGVDVFFFVSGFLITGQLFRASLRDRVHFRATWSRFVKRLFPAMMTVLVGTMIGAYFLLPETRWEQTAGEIVASALFFENWQLAAQSADYFAQHDQASLVQHFWSLSIQGQFYLVWPLLIAAFAFVVKRFGGKLYPWLFGLLTTLTAASLAYSVYLTTADQQFAYFMSATRVWEFALGGMAALAIDKLVLPRALRIVLGWLGVAGLVLCGLVLQVGTMFPGYVALWPVVAAALVLVAGQTGTVFGADRFLSSRLLNYLGNLSFSLYLWHWPVLLFYVLLRDRPEVGLRGGAVVIAVSLLLAMLTYHLAEQPVLRAKRDVQTVGGSYRVGAATLAVVLTLAGAWQLAAVERATFVQKEDDPAHPGAEVLSPGGARAAGDVEPIPPFAALPKQYDNFTEEQCRHSDKNEVVVICTESLHPDPTRRVVVAGDSHSQQFNAALRPAAEKEGWEIISMGRGGCPLTTEAPNNPECASWNETVAQEILEIKPDAVFTMASRDAHPGRDEITPRGYVEQWQTITDAGIPVIAARDNPRFDRSLADCAEKHGVDDPSCSVSREKVYDPQPSWTAVENLPRNVHFVDFSDYFCTPTTCPPMIGNVLVYLDNNHITKAYMKTLSPMVQERVAGILDRVG</sequence>
<comment type="caution">
    <text evidence="5">The sequence shown here is derived from an EMBL/GenBank/DDBJ whole genome shotgun (WGS) entry which is preliminary data.</text>
</comment>
<feature type="transmembrane region" description="Helical" evidence="2">
    <location>
        <begin position="56"/>
        <end position="73"/>
    </location>
</feature>
<feature type="transmembrane region" description="Helical" evidence="2">
    <location>
        <begin position="251"/>
        <end position="273"/>
    </location>
</feature>
<gene>
    <name evidence="5" type="ORF">GCM10009676_34270</name>
</gene>
<dbReference type="InterPro" id="IPR050879">
    <property type="entry name" value="Acyltransferase_3"/>
</dbReference>
<feature type="transmembrane region" description="Helical" evidence="2">
    <location>
        <begin position="94"/>
        <end position="113"/>
    </location>
</feature>
<name>A0ABN1WG76_9PSEU</name>
<protein>
    <submittedName>
        <fullName evidence="5">Acyltransferase family protein</fullName>
    </submittedName>
</protein>
<feature type="transmembrane region" description="Helical" evidence="2">
    <location>
        <begin position="162"/>
        <end position="181"/>
    </location>
</feature>
<dbReference type="Proteomes" id="UP001500653">
    <property type="component" value="Unassembled WGS sequence"/>
</dbReference>
<dbReference type="Pfam" id="PF01757">
    <property type="entry name" value="Acyl_transf_3"/>
    <property type="match status" value="1"/>
</dbReference>
<feature type="transmembrane region" description="Helical" evidence="2">
    <location>
        <begin position="339"/>
        <end position="359"/>
    </location>
</feature>
<dbReference type="Pfam" id="PF19040">
    <property type="entry name" value="SGNH"/>
    <property type="match status" value="1"/>
</dbReference>
<feature type="region of interest" description="Disordered" evidence="1">
    <location>
        <begin position="1"/>
        <end position="24"/>
    </location>
</feature>
<evidence type="ECO:0000313" key="5">
    <source>
        <dbReference type="EMBL" id="GAA1245499.1"/>
    </source>
</evidence>
<feature type="transmembrane region" description="Helical" evidence="2">
    <location>
        <begin position="34"/>
        <end position="50"/>
    </location>
</feature>
<feature type="domain" description="SGNH" evidence="4">
    <location>
        <begin position="471"/>
        <end position="672"/>
    </location>
</feature>